<dbReference type="GO" id="GO:0008168">
    <property type="term" value="F:methyltransferase activity"/>
    <property type="evidence" value="ECO:0007669"/>
    <property type="project" value="UniProtKB-KW"/>
</dbReference>
<dbReference type="PANTHER" id="PTHR10629:SF52">
    <property type="entry name" value="DNA (CYTOSINE-5)-METHYLTRANSFERASE 1"/>
    <property type="match status" value="1"/>
</dbReference>
<dbReference type="Gene3D" id="3.40.50.150">
    <property type="entry name" value="Vaccinia Virus protein VP39"/>
    <property type="match status" value="1"/>
</dbReference>
<dbReference type="EC" id="2.1.1.37" evidence="1"/>
<comment type="caution">
    <text evidence="8">The sequence shown here is derived from an EMBL/GenBank/DDBJ whole genome shotgun (WGS) entry which is preliminary data.</text>
</comment>
<evidence type="ECO:0000313" key="9">
    <source>
        <dbReference type="Proteomes" id="UP001174205"/>
    </source>
</evidence>
<sequence length="325" mass="36887">MQKLQNEKKFTALSCFSGGGLLDYGLKDSFDIVWANELHAQPALCYKHNIGEHIVVGDFEQVLTQSSLPTVDVVFGGPPCFDYTSNNIAARGQFGRHGKLVWAYLEGIKRIQPKAFLFENVLGLYQRYKSALQDLIDAFEEYGYIITVGTLNASDFGVAQSRSRIFIVGIRKDLNFPFQFPRPPYIHKTVGEAIGDLPFPTELHQRIHIPNHVVTWTSPTPERIHDLIEHPRNQWVGVRRLDWNSISPMIGFNIGKDGRAFLHPVQDRRITVREFLRLMGFDDSFVIPDDVKLTNQYKLIGNGVAFPVAKILGQSIDHQLRAHCD</sequence>
<dbReference type="RefSeq" id="WP_024630834.1">
    <property type="nucleotide sequence ID" value="NZ_JAROCD010000011.1"/>
</dbReference>
<evidence type="ECO:0000256" key="6">
    <source>
        <dbReference type="PROSITE-ProRule" id="PRU01016"/>
    </source>
</evidence>
<dbReference type="PANTHER" id="PTHR10629">
    <property type="entry name" value="CYTOSINE-SPECIFIC METHYLTRANSFERASE"/>
    <property type="match status" value="1"/>
</dbReference>
<keyword evidence="4 6" id="KW-0949">S-adenosyl-L-methionine</keyword>
<comment type="similarity">
    <text evidence="6 7">Belongs to the class I-like SAM-binding methyltransferase superfamily. C5-methyltransferase family.</text>
</comment>
<dbReference type="Gene3D" id="3.90.120.10">
    <property type="entry name" value="DNA Methylase, subunit A, domain 2"/>
    <property type="match status" value="1"/>
</dbReference>
<dbReference type="InterPro" id="IPR050390">
    <property type="entry name" value="C5-Methyltransferase"/>
</dbReference>
<keyword evidence="2 6" id="KW-0489">Methyltransferase</keyword>
<dbReference type="Proteomes" id="UP001174205">
    <property type="component" value="Unassembled WGS sequence"/>
</dbReference>
<proteinExistence type="inferred from homology"/>
<evidence type="ECO:0000256" key="4">
    <source>
        <dbReference type="ARBA" id="ARBA00022691"/>
    </source>
</evidence>
<gene>
    <name evidence="8" type="ORF">P5G61_21620</name>
</gene>
<evidence type="ECO:0000256" key="2">
    <source>
        <dbReference type="ARBA" id="ARBA00022603"/>
    </source>
</evidence>
<dbReference type="EMBL" id="JAROCD010000011">
    <property type="protein sequence ID" value="MDN4603856.1"/>
    <property type="molecule type" value="Genomic_DNA"/>
</dbReference>
<dbReference type="GO" id="GO:0032259">
    <property type="term" value="P:methylation"/>
    <property type="evidence" value="ECO:0007669"/>
    <property type="project" value="UniProtKB-KW"/>
</dbReference>
<keyword evidence="3 6" id="KW-0808">Transferase</keyword>
<feature type="active site" evidence="6">
    <location>
        <position position="80"/>
    </location>
</feature>
<keyword evidence="5" id="KW-0680">Restriction system</keyword>
<dbReference type="Pfam" id="PF00145">
    <property type="entry name" value="DNA_methylase"/>
    <property type="match status" value="1"/>
</dbReference>
<dbReference type="InterPro" id="IPR001525">
    <property type="entry name" value="C5_MeTfrase"/>
</dbReference>
<evidence type="ECO:0000256" key="1">
    <source>
        <dbReference type="ARBA" id="ARBA00011975"/>
    </source>
</evidence>
<accession>A0ABT8JH04</accession>
<reference evidence="8" key="1">
    <citation type="submission" date="2023-03" db="EMBL/GenBank/DDBJ databases">
        <title>MT1 and MT2 Draft Genomes of Novel Species.</title>
        <authorList>
            <person name="Venkateswaran K."/>
        </authorList>
    </citation>
    <scope>NUCLEOTIDE SEQUENCE</scope>
    <source>
        <strain evidence="8">F6_3S_P_1C</strain>
    </source>
</reference>
<dbReference type="SUPFAM" id="SSF53335">
    <property type="entry name" value="S-adenosyl-L-methionine-dependent methyltransferases"/>
    <property type="match status" value="1"/>
</dbReference>
<evidence type="ECO:0000256" key="3">
    <source>
        <dbReference type="ARBA" id="ARBA00022679"/>
    </source>
</evidence>
<evidence type="ECO:0000256" key="7">
    <source>
        <dbReference type="RuleBase" id="RU000416"/>
    </source>
</evidence>
<dbReference type="InterPro" id="IPR029063">
    <property type="entry name" value="SAM-dependent_MTases_sf"/>
</dbReference>
<name>A0ABT8JH04_9BACL</name>
<evidence type="ECO:0000313" key="8">
    <source>
        <dbReference type="EMBL" id="MDN4603856.1"/>
    </source>
</evidence>
<dbReference type="PRINTS" id="PR00105">
    <property type="entry name" value="C5METTRFRASE"/>
</dbReference>
<organism evidence="8 9">
    <name type="scientific">Paenibacillus vandeheii</name>
    <dbReference type="NCBI Taxonomy" id="3035917"/>
    <lineage>
        <taxon>Bacteria</taxon>
        <taxon>Bacillati</taxon>
        <taxon>Bacillota</taxon>
        <taxon>Bacilli</taxon>
        <taxon>Bacillales</taxon>
        <taxon>Paenibacillaceae</taxon>
        <taxon>Paenibacillus</taxon>
    </lineage>
</organism>
<keyword evidence="9" id="KW-1185">Reference proteome</keyword>
<dbReference type="PROSITE" id="PS51679">
    <property type="entry name" value="SAM_MT_C5"/>
    <property type="match status" value="1"/>
</dbReference>
<evidence type="ECO:0000256" key="5">
    <source>
        <dbReference type="ARBA" id="ARBA00022747"/>
    </source>
</evidence>
<protein>
    <recommendedName>
        <fullName evidence="1">DNA (cytosine-5-)-methyltransferase</fullName>
        <ecNumber evidence="1">2.1.1.37</ecNumber>
    </recommendedName>
</protein>
<dbReference type="NCBIfam" id="TIGR00675">
    <property type="entry name" value="dcm"/>
    <property type="match status" value="1"/>
</dbReference>